<name>A0AA96QZI2_9CAUD</name>
<sequence length="93" mass="10032">MTIPYLPTTPIADLAALVDPNTANHVVWFYRPSLGYRPGSFVEKLIGAIANADLTNRAKLSLAFPEYVAAVTAAADYNGGLEELALIARGERR</sequence>
<evidence type="ECO:0000313" key="2">
    <source>
        <dbReference type="Proteomes" id="UP001303045"/>
    </source>
</evidence>
<reference evidence="1 2" key="1">
    <citation type="submission" date="2023-08" db="EMBL/GenBank/DDBJ databases">
        <authorList>
            <person name="Wingfield L.M."/>
            <person name="White W.R."/>
            <person name="West C.J."/>
            <person name="Wendt R.N."/>
            <person name="Turner G.C."/>
            <person name="Treadway A.R."/>
            <person name="Swint M.R."/>
            <person name="Swindle R.E."/>
            <person name="Steinfeldt B."/>
            <person name="Smith E.H."/>
            <person name="Sexton S.H."/>
            <person name="Sanford B.N."/>
            <person name="Mott M.G."/>
            <person name="Malone J.B."/>
            <person name="Lynch A.J."/>
            <person name="Lawson L.W."/>
            <person name="Kyzer E.F."/>
            <person name="Knight E.S."/>
            <person name="Jeffus L.A."/>
            <person name="Garrison L.D."/>
            <person name="Edds J.T."/>
            <person name="Dumas P.M."/>
            <person name="Dresser A.M."/>
            <person name="Craft C.S."/>
            <person name="Cole C.E."/>
            <person name="Reyna N.S."/>
            <person name="Plymale R.C."/>
            <person name="Russell D.A."/>
            <person name="Jacobs-Sera D."/>
            <person name="Hatfull G.F."/>
        </authorList>
    </citation>
    <scope>NUCLEOTIDE SEQUENCE [LARGE SCALE GENOMIC DNA]</scope>
</reference>
<proteinExistence type="predicted"/>
<keyword evidence="2" id="KW-1185">Reference proteome</keyword>
<dbReference type="EMBL" id="OR521074">
    <property type="protein sequence ID" value="WNO27372.1"/>
    <property type="molecule type" value="Genomic_DNA"/>
</dbReference>
<organism evidence="1 2">
    <name type="scientific">Gordonia phage Kwekel</name>
    <dbReference type="NCBI Taxonomy" id="3077820"/>
    <lineage>
        <taxon>Viruses</taxon>
        <taxon>Duplodnaviria</taxon>
        <taxon>Heunggongvirae</taxon>
        <taxon>Uroviricota</taxon>
        <taxon>Caudoviricetes</taxon>
        <taxon>Stackebrandtviridae</taxon>
        <taxon>Schenleyvirinae</taxon>
        <taxon>Dexdertvirus</taxon>
        <taxon>Dexdertvirus kwekel</taxon>
    </lineage>
</organism>
<protein>
    <submittedName>
        <fullName evidence="1">Uncharacterized protein</fullName>
    </submittedName>
</protein>
<accession>A0AA96QZI2</accession>
<evidence type="ECO:0000313" key="1">
    <source>
        <dbReference type="EMBL" id="WNO27372.1"/>
    </source>
</evidence>
<gene>
    <name evidence="1" type="primary">70</name>
    <name evidence="1" type="ORF">SEA_KWEKEL_70</name>
</gene>
<dbReference type="Proteomes" id="UP001303045">
    <property type="component" value="Segment"/>
</dbReference>